<evidence type="ECO:0000313" key="2">
    <source>
        <dbReference type="EMBL" id="MCC2254964.1"/>
    </source>
</evidence>
<dbReference type="EMBL" id="JAJEQX010000019">
    <property type="protein sequence ID" value="MCC2254964.1"/>
    <property type="molecule type" value="Genomic_DNA"/>
</dbReference>
<sequence>MNSAVRNIIMVVVFIVCLALVIMGQKNISAAGLGMELAGLAGLLVLLYLYNRRYK</sequence>
<evidence type="ECO:0000313" key="3">
    <source>
        <dbReference type="Proteomes" id="UP001198151"/>
    </source>
</evidence>
<feature type="transmembrane region" description="Helical" evidence="1">
    <location>
        <begin position="30"/>
        <end position="50"/>
    </location>
</feature>
<keyword evidence="1" id="KW-0812">Transmembrane</keyword>
<protein>
    <submittedName>
        <fullName evidence="2">Uncharacterized protein</fullName>
    </submittedName>
</protein>
<dbReference type="Proteomes" id="UP001198151">
    <property type="component" value="Unassembled WGS sequence"/>
</dbReference>
<accession>A0ABS8FZA3</accession>
<comment type="caution">
    <text evidence="2">The sequence shown here is derived from an EMBL/GenBank/DDBJ whole genome shotgun (WGS) entry which is preliminary data.</text>
</comment>
<proteinExistence type="predicted"/>
<dbReference type="RefSeq" id="WP_227708105.1">
    <property type="nucleotide sequence ID" value="NZ_JAJEQX010000019.1"/>
</dbReference>
<organism evidence="2 3">
    <name type="scientific">Ruminococcus turbiniformis</name>
    <dbReference type="NCBI Taxonomy" id="2881258"/>
    <lineage>
        <taxon>Bacteria</taxon>
        <taxon>Bacillati</taxon>
        <taxon>Bacillota</taxon>
        <taxon>Clostridia</taxon>
        <taxon>Eubacteriales</taxon>
        <taxon>Oscillospiraceae</taxon>
        <taxon>Ruminococcus</taxon>
    </lineage>
</organism>
<evidence type="ECO:0000256" key="1">
    <source>
        <dbReference type="SAM" id="Phobius"/>
    </source>
</evidence>
<keyword evidence="3" id="KW-1185">Reference proteome</keyword>
<name>A0ABS8FZA3_9FIRM</name>
<gene>
    <name evidence="2" type="ORF">LKD70_11125</name>
</gene>
<keyword evidence="1" id="KW-0472">Membrane</keyword>
<keyword evidence="1" id="KW-1133">Transmembrane helix</keyword>
<feature type="transmembrane region" description="Helical" evidence="1">
    <location>
        <begin position="7"/>
        <end position="24"/>
    </location>
</feature>
<reference evidence="2 3" key="1">
    <citation type="submission" date="2021-10" db="EMBL/GenBank/DDBJ databases">
        <title>Anaerobic single-cell dispensing facilitates the cultivation of human gut bacteria.</title>
        <authorList>
            <person name="Afrizal A."/>
        </authorList>
    </citation>
    <scope>NUCLEOTIDE SEQUENCE [LARGE SCALE GENOMIC DNA]</scope>
    <source>
        <strain evidence="2 3">CLA-AA-H200</strain>
    </source>
</reference>
<dbReference type="InterPro" id="IPR054198">
    <property type="entry name" value="DUF6903"/>
</dbReference>
<dbReference type="Pfam" id="PF21844">
    <property type="entry name" value="DUF6903"/>
    <property type="match status" value="1"/>
</dbReference>